<dbReference type="InterPro" id="IPR050879">
    <property type="entry name" value="Acyltransferase_3"/>
</dbReference>
<keyword evidence="1" id="KW-0812">Transmembrane</keyword>
<proteinExistence type="predicted"/>
<feature type="domain" description="Acyltransferase 3" evidence="2">
    <location>
        <begin position="19"/>
        <end position="347"/>
    </location>
</feature>
<reference evidence="4" key="1">
    <citation type="submission" date="2016-11" db="EMBL/GenBank/DDBJ databases">
        <title>Evolution of class 1 integrons: mobilization and dispersal via food-borne bacteria.</title>
        <authorList>
            <person name="Ghaly T.M."/>
            <person name="Chow L."/>
            <person name="Asher A.J."/>
            <person name="Waldron L.S."/>
            <person name="Gillings M.R."/>
        </authorList>
    </citation>
    <scope>NUCLEOTIDE SEQUENCE</scope>
    <source>
        <strain evidence="4">MN201516</strain>
        <plasmid evidence="4">pOP-I</plasmid>
    </source>
</reference>
<feature type="transmembrane region" description="Helical" evidence="1">
    <location>
        <begin position="21"/>
        <end position="39"/>
    </location>
</feature>
<dbReference type="PANTHER" id="PTHR23028">
    <property type="entry name" value="ACETYLTRANSFERASE"/>
    <property type="match status" value="1"/>
</dbReference>
<dbReference type="AlphaFoldDB" id="A0A217EW21"/>
<dbReference type="InterPro" id="IPR043968">
    <property type="entry name" value="SGNH"/>
</dbReference>
<dbReference type="RefSeq" id="WP_172689619.1">
    <property type="nucleotide sequence ID" value="NZ_KY126370.1"/>
</dbReference>
<dbReference type="GO" id="GO:0016747">
    <property type="term" value="F:acyltransferase activity, transferring groups other than amino-acyl groups"/>
    <property type="evidence" value="ECO:0007669"/>
    <property type="project" value="InterPro"/>
</dbReference>
<feature type="transmembrane region" description="Helical" evidence="1">
    <location>
        <begin position="329"/>
        <end position="349"/>
    </location>
</feature>
<organism evidence="4">
    <name type="scientific">Enterobacter cloacae subsp. cloacae</name>
    <dbReference type="NCBI Taxonomy" id="336306"/>
    <lineage>
        <taxon>Bacteria</taxon>
        <taxon>Pseudomonadati</taxon>
        <taxon>Pseudomonadota</taxon>
        <taxon>Gammaproteobacteria</taxon>
        <taxon>Enterobacterales</taxon>
        <taxon>Enterobacteriaceae</taxon>
        <taxon>Enterobacter</taxon>
        <taxon>Enterobacter cloacae complex</taxon>
    </lineage>
</organism>
<geneLocation type="plasmid" evidence="4">
    <name>pOP-I</name>
</geneLocation>
<dbReference type="EMBL" id="KY126370">
    <property type="protein sequence ID" value="ARB02544.1"/>
    <property type="molecule type" value="Genomic_DNA"/>
</dbReference>
<keyword evidence="4" id="KW-0614">Plasmid</keyword>
<dbReference type="PROSITE" id="PS50231">
    <property type="entry name" value="RICIN_B_LECTIN"/>
    <property type="match status" value="1"/>
</dbReference>
<dbReference type="GO" id="GO:0016020">
    <property type="term" value="C:membrane"/>
    <property type="evidence" value="ECO:0007669"/>
    <property type="project" value="TreeGrafter"/>
</dbReference>
<dbReference type="PANTHER" id="PTHR23028:SF53">
    <property type="entry name" value="ACYL_TRANSF_3 DOMAIN-CONTAINING PROTEIN"/>
    <property type="match status" value="1"/>
</dbReference>
<feature type="transmembrane region" description="Helical" evidence="1">
    <location>
        <begin position="268"/>
        <end position="284"/>
    </location>
</feature>
<feature type="transmembrane region" description="Helical" evidence="1">
    <location>
        <begin position="156"/>
        <end position="173"/>
    </location>
</feature>
<keyword evidence="4" id="KW-0808">Transferase</keyword>
<feature type="domain" description="SGNH" evidence="3">
    <location>
        <begin position="423"/>
        <end position="664"/>
    </location>
</feature>
<evidence type="ECO:0000259" key="2">
    <source>
        <dbReference type="Pfam" id="PF01757"/>
    </source>
</evidence>
<sequence length="673" mass="76168">MDLVLDNQTKSYAVQNYRKDIDGLRAVAVLLVILFHAGLSYFPSGFIGVDIFFTISGFLITGKVISEIEKGTFSLTNFIKGRLWRLQPALLVTILGAIIVATYCYIPDDYTAFTKSAKYTTLFLSNQYFDKLSAAYASPDSDYFLLLHTWSLAIEWQWYFFFALFAGILTLLLRKFKTKFAYKPFLYGWLLLTLTATIIVIIVSLYSSSQHYYSLNMRAFEFLIGGSAALLKDRVQLNHKWLSNSLTVAAIAVLICTSGLSIRIETYPNSWTLLVCLASAVLLLNPNTFVNRTLQLTPINYTGKISYSLYLWHWPIFAAFNYLEFSLSGKTLCIALVITAGLAVLTYHGIEERFRRVKLSFAKSIILLVLLPLTVCTGLYSLTVKTNGLPQRFSDEYNRSLQLLNSASENAASRDGCLSGSQDLTDCQFGDHEGSKKAFLIGDSNANQFWGFYDVLAKDAGIKMYSLTTSSCLTLPGIYQFDWWKYKGVKYQECHDNAEQYYDHIKSNHFDYVIIGHVWSNYFAAQLITDDGDERSEALSDSRYEMALRTAIRTIIDAGSKPIIMFTIATMPRNYQNCINQHVIHRRPFDINECDMQNPANTNGKKVTQLMSKMKAEFPTLTFIDPKSIQCISGKCITNIDGVTVYRDVGHLTDYASYKLGQLYLNEFGNPLK</sequence>
<gene>
    <name evidence="4" type="ORF">MN050</name>
</gene>
<dbReference type="GO" id="GO:0009103">
    <property type="term" value="P:lipopolysaccharide biosynthetic process"/>
    <property type="evidence" value="ECO:0007669"/>
    <property type="project" value="TreeGrafter"/>
</dbReference>
<keyword evidence="1" id="KW-1133">Transmembrane helix</keyword>
<keyword evidence="1" id="KW-0472">Membrane</keyword>
<name>A0A217EW21_ENTCL</name>
<feature type="transmembrane region" description="Helical" evidence="1">
    <location>
        <begin position="45"/>
        <end position="65"/>
    </location>
</feature>
<evidence type="ECO:0000259" key="3">
    <source>
        <dbReference type="Pfam" id="PF19040"/>
    </source>
</evidence>
<feature type="transmembrane region" description="Helical" evidence="1">
    <location>
        <begin position="185"/>
        <end position="206"/>
    </location>
</feature>
<dbReference type="Pfam" id="PF19040">
    <property type="entry name" value="SGNH"/>
    <property type="match status" value="1"/>
</dbReference>
<protein>
    <submittedName>
        <fullName evidence="4">Putative O-acetyltransferase</fullName>
    </submittedName>
</protein>
<dbReference type="Pfam" id="PF01757">
    <property type="entry name" value="Acyl_transf_3"/>
    <property type="match status" value="1"/>
</dbReference>
<evidence type="ECO:0000256" key="1">
    <source>
        <dbReference type="SAM" id="Phobius"/>
    </source>
</evidence>
<feature type="transmembrane region" description="Helical" evidence="1">
    <location>
        <begin position="243"/>
        <end position="262"/>
    </location>
</feature>
<evidence type="ECO:0000313" key="4">
    <source>
        <dbReference type="EMBL" id="ARB02544.1"/>
    </source>
</evidence>
<feature type="transmembrane region" description="Helical" evidence="1">
    <location>
        <begin position="361"/>
        <end position="382"/>
    </location>
</feature>
<dbReference type="InterPro" id="IPR002656">
    <property type="entry name" value="Acyl_transf_3_dom"/>
</dbReference>
<accession>A0A217EW21</accession>
<feature type="transmembrane region" description="Helical" evidence="1">
    <location>
        <begin position="86"/>
        <end position="106"/>
    </location>
</feature>